<dbReference type="GeneID" id="25908907"/>
<dbReference type="AlphaFoldDB" id="A0A0L0FRK6"/>
<dbReference type="Proteomes" id="UP000054560">
    <property type="component" value="Unassembled WGS sequence"/>
</dbReference>
<accession>A0A0L0FRK6</accession>
<dbReference type="EMBL" id="KQ242349">
    <property type="protein sequence ID" value="KNC79191.1"/>
    <property type="molecule type" value="Genomic_DNA"/>
</dbReference>
<organism evidence="1 2">
    <name type="scientific">Sphaeroforma arctica JP610</name>
    <dbReference type="NCBI Taxonomy" id="667725"/>
    <lineage>
        <taxon>Eukaryota</taxon>
        <taxon>Ichthyosporea</taxon>
        <taxon>Ichthyophonida</taxon>
        <taxon>Sphaeroforma</taxon>
    </lineage>
</organism>
<proteinExistence type="predicted"/>
<gene>
    <name evidence="1" type="ORF">SARC_08403</name>
</gene>
<sequence>MKKKEGWKKKLAHEEHLVKKKEEWTKKLTHEEDLAKEKAEKAKDKQKQLVAH</sequence>
<evidence type="ECO:0000313" key="1">
    <source>
        <dbReference type="EMBL" id="KNC79191.1"/>
    </source>
</evidence>
<dbReference type="RefSeq" id="XP_014153093.1">
    <property type="nucleotide sequence ID" value="XM_014297618.1"/>
</dbReference>
<protein>
    <submittedName>
        <fullName evidence="1">Uncharacterized protein</fullName>
    </submittedName>
</protein>
<name>A0A0L0FRK6_9EUKA</name>
<reference evidence="1 2" key="1">
    <citation type="submission" date="2011-02" db="EMBL/GenBank/DDBJ databases">
        <title>The Genome Sequence of Sphaeroforma arctica JP610.</title>
        <authorList>
            <consortium name="The Broad Institute Genome Sequencing Platform"/>
            <person name="Russ C."/>
            <person name="Cuomo C."/>
            <person name="Young S.K."/>
            <person name="Zeng Q."/>
            <person name="Gargeya S."/>
            <person name="Alvarado L."/>
            <person name="Berlin A."/>
            <person name="Chapman S.B."/>
            <person name="Chen Z."/>
            <person name="Freedman E."/>
            <person name="Gellesch M."/>
            <person name="Goldberg J."/>
            <person name="Griggs A."/>
            <person name="Gujja S."/>
            <person name="Heilman E."/>
            <person name="Heiman D."/>
            <person name="Howarth C."/>
            <person name="Mehta T."/>
            <person name="Neiman D."/>
            <person name="Pearson M."/>
            <person name="Roberts A."/>
            <person name="Saif S."/>
            <person name="Shea T."/>
            <person name="Shenoy N."/>
            <person name="Sisk P."/>
            <person name="Stolte C."/>
            <person name="Sykes S."/>
            <person name="White J."/>
            <person name="Yandava C."/>
            <person name="Burger G."/>
            <person name="Gray M.W."/>
            <person name="Holland P.W.H."/>
            <person name="King N."/>
            <person name="Lang F.B.F."/>
            <person name="Roger A.J."/>
            <person name="Ruiz-Trillo I."/>
            <person name="Haas B."/>
            <person name="Nusbaum C."/>
            <person name="Birren B."/>
        </authorList>
    </citation>
    <scope>NUCLEOTIDE SEQUENCE [LARGE SCALE GENOMIC DNA]</scope>
    <source>
        <strain evidence="1 2">JP610</strain>
    </source>
</reference>
<evidence type="ECO:0000313" key="2">
    <source>
        <dbReference type="Proteomes" id="UP000054560"/>
    </source>
</evidence>
<keyword evidence="2" id="KW-1185">Reference proteome</keyword>